<dbReference type="EMBL" id="BOOQ01000049">
    <property type="protein sequence ID" value="GII50169.1"/>
    <property type="molecule type" value="Genomic_DNA"/>
</dbReference>
<gene>
    <name evidence="1" type="ORF">Psi02_65930</name>
</gene>
<sequence length="209" mass="22880">MSDTNLSLPEVAALVVLMVEAGEIANPDLAERYGLTLDGKRRLRLNELKLVDSWKQGRAYVHVLTDAGWARVAEEFRAEAISARAAGGQLKGSPGPIIRALIGGVQGFMERTDRRLSDVFGPVSNVEALIREAYAELVMEPGGWVSLTELRVLLRDVARTKVDETLRRMAAMPDVDVVPESNQKALTRRDREAALVIGDQDKHLLAIGA</sequence>
<protein>
    <submittedName>
        <fullName evidence="1">Uncharacterized protein</fullName>
    </submittedName>
</protein>
<comment type="caution">
    <text evidence="1">The sequence shown here is derived from an EMBL/GenBank/DDBJ whole genome shotgun (WGS) entry which is preliminary data.</text>
</comment>
<accession>A0A8J3UQQ2</accession>
<dbReference type="Proteomes" id="UP000644610">
    <property type="component" value="Unassembled WGS sequence"/>
</dbReference>
<keyword evidence="2" id="KW-1185">Reference proteome</keyword>
<name>A0A8J3UQQ2_9ACTN</name>
<evidence type="ECO:0000313" key="1">
    <source>
        <dbReference type="EMBL" id="GII50169.1"/>
    </source>
</evidence>
<dbReference type="RefSeq" id="WP_203979667.1">
    <property type="nucleotide sequence ID" value="NZ_BAAAKY010000046.1"/>
</dbReference>
<reference evidence="1" key="1">
    <citation type="submission" date="2021-01" db="EMBL/GenBank/DDBJ databases">
        <title>Whole genome shotgun sequence of Planotetraspora silvatica NBRC 100141.</title>
        <authorList>
            <person name="Komaki H."/>
            <person name="Tamura T."/>
        </authorList>
    </citation>
    <scope>NUCLEOTIDE SEQUENCE</scope>
    <source>
        <strain evidence="1">NBRC 100141</strain>
    </source>
</reference>
<dbReference type="AlphaFoldDB" id="A0A8J3UQQ2"/>
<evidence type="ECO:0000313" key="2">
    <source>
        <dbReference type="Proteomes" id="UP000644610"/>
    </source>
</evidence>
<proteinExistence type="predicted"/>
<organism evidence="1 2">
    <name type="scientific">Planotetraspora silvatica</name>
    <dbReference type="NCBI Taxonomy" id="234614"/>
    <lineage>
        <taxon>Bacteria</taxon>
        <taxon>Bacillati</taxon>
        <taxon>Actinomycetota</taxon>
        <taxon>Actinomycetes</taxon>
        <taxon>Streptosporangiales</taxon>
        <taxon>Streptosporangiaceae</taxon>
        <taxon>Planotetraspora</taxon>
    </lineage>
</organism>